<evidence type="ECO:0000313" key="10">
    <source>
        <dbReference type="Proteomes" id="UP001500751"/>
    </source>
</evidence>
<dbReference type="InterPro" id="IPR036259">
    <property type="entry name" value="MFS_trans_sf"/>
</dbReference>
<organism evidence="9 10">
    <name type="scientific">Catenulispora yoronensis</name>
    <dbReference type="NCBI Taxonomy" id="450799"/>
    <lineage>
        <taxon>Bacteria</taxon>
        <taxon>Bacillati</taxon>
        <taxon>Actinomycetota</taxon>
        <taxon>Actinomycetes</taxon>
        <taxon>Catenulisporales</taxon>
        <taxon>Catenulisporaceae</taxon>
        <taxon>Catenulispora</taxon>
    </lineage>
</organism>
<feature type="transmembrane region" description="Helical" evidence="7">
    <location>
        <begin position="298"/>
        <end position="321"/>
    </location>
</feature>
<feature type="transmembrane region" description="Helical" evidence="7">
    <location>
        <begin position="79"/>
        <end position="96"/>
    </location>
</feature>
<keyword evidence="10" id="KW-1185">Reference proteome</keyword>
<feature type="transmembrane region" description="Helical" evidence="7">
    <location>
        <begin position="254"/>
        <end position="277"/>
    </location>
</feature>
<reference evidence="10" key="1">
    <citation type="journal article" date="2019" name="Int. J. Syst. Evol. Microbiol.">
        <title>The Global Catalogue of Microorganisms (GCM) 10K type strain sequencing project: providing services to taxonomists for standard genome sequencing and annotation.</title>
        <authorList>
            <consortium name="The Broad Institute Genomics Platform"/>
            <consortium name="The Broad Institute Genome Sequencing Center for Infectious Disease"/>
            <person name="Wu L."/>
            <person name="Ma J."/>
        </authorList>
    </citation>
    <scope>NUCLEOTIDE SEQUENCE [LARGE SCALE GENOMIC DNA]</scope>
    <source>
        <strain evidence="10">JCM 16014</strain>
    </source>
</reference>
<dbReference type="PANTHER" id="PTHR42718">
    <property type="entry name" value="MAJOR FACILITATOR SUPERFAMILY MULTIDRUG TRANSPORTER MFSC"/>
    <property type="match status" value="1"/>
</dbReference>
<feature type="transmembrane region" description="Helical" evidence="7">
    <location>
        <begin position="327"/>
        <end position="350"/>
    </location>
</feature>
<evidence type="ECO:0000313" key="9">
    <source>
        <dbReference type="EMBL" id="GAA2062470.1"/>
    </source>
</evidence>
<feature type="transmembrane region" description="Helical" evidence="7">
    <location>
        <begin position="42"/>
        <end position="64"/>
    </location>
</feature>
<dbReference type="PANTHER" id="PTHR42718:SF46">
    <property type="entry name" value="BLR6921 PROTEIN"/>
    <property type="match status" value="1"/>
</dbReference>
<dbReference type="NCBIfam" id="TIGR00711">
    <property type="entry name" value="efflux_EmrB"/>
    <property type="match status" value="1"/>
</dbReference>
<accession>A0ABP5H4A5</accession>
<feature type="transmembrane region" description="Helical" evidence="7">
    <location>
        <begin position="476"/>
        <end position="496"/>
    </location>
</feature>
<dbReference type="PROSITE" id="PS50850">
    <property type="entry name" value="MFS"/>
    <property type="match status" value="1"/>
</dbReference>
<feature type="transmembrane region" description="Helical" evidence="7">
    <location>
        <begin position="226"/>
        <end position="248"/>
    </location>
</feature>
<dbReference type="Gene3D" id="1.20.1720.10">
    <property type="entry name" value="Multidrug resistance protein D"/>
    <property type="match status" value="1"/>
</dbReference>
<evidence type="ECO:0000256" key="4">
    <source>
        <dbReference type="ARBA" id="ARBA00022692"/>
    </source>
</evidence>
<feature type="transmembrane region" description="Helical" evidence="7">
    <location>
        <begin position="133"/>
        <end position="155"/>
    </location>
</feature>
<evidence type="ECO:0000256" key="1">
    <source>
        <dbReference type="ARBA" id="ARBA00004651"/>
    </source>
</evidence>
<feature type="transmembrane region" description="Helical" evidence="7">
    <location>
        <begin position="435"/>
        <end position="456"/>
    </location>
</feature>
<comment type="subcellular location">
    <subcellularLocation>
        <location evidence="1">Cell membrane</location>
        <topology evidence="1">Multi-pass membrane protein</topology>
    </subcellularLocation>
</comment>
<name>A0ABP5H4A5_9ACTN</name>
<dbReference type="RefSeq" id="WP_425559411.1">
    <property type="nucleotide sequence ID" value="NZ_BAAAQN010000087.1"/>
</dbReference>
<keyword evidence="5 7" id="KW-1133">Transmembrane helix</keyword>
<evidence type="ECO:0000256" key="3">
    <source>
        <dbReference type="ARBA" id="ARBA00022475"/>
    </source>
</evidence>
<keyword evidence="3" id="KW-1003">Cell membrane</keyword>
<gene>
    <name evidence="9" type="ORF">GCM10009839_87050</name>
</gene>
<evidence type="ECO:0000259" key="8">
    <source>
        <dbReference type="PROSITE" id="PS50850"/>
    </source>
</evidence>
<evidence type="ECO:0000256" key="5">
    <source>
        <dbReference type="ARBA" id="ARBA00022989"/>
    </source>
</evidence>
<evidence type="ECO:0000256" key="2">
    <source>
        <dbReference type="ARBA" id="ARBA00022448"/>
    </source>
</evidence>
<evidence type="ECO:0000256" key="7">
    <source>
        <dbReference type="SAM" id="Phobius"/>
    </source>
</evidence>
<keyword evidence="2" id="KW-0813">Transport</keyword>
<feature type="transmembrane region" description="Helical" evidence="7">
    <location>
        <begin position="194"/>
        <end position="214"/>
    </location>
</feature>
<dbReference type="Proteomes" id="UP001500751">
    <property type="component" value="Unassembled WGS sequence"/>
</dbReference>
<keyword evidence="6 7" id="KW-0472">Membrane</keyword>
<sequence length="516" mass="53038">MTDTLRTAAGADAAVLHSDVLNSDVLNSDVLHSDKDPRRWKALVFIALAQLMVVLDGTIMNIALPSAQRDLTFSDGSRQWLITGYSLAFGSLLLLGGRIADYTGRKRALLIGLVGFAVASAVGGVAPDFTVLLIARCLQGAFGALLAPATLSLLATTFVEPAERAKAFGIFGGIAGGGSAVGLLLGGFLTEYLNWRWCLYVNIPIALVAVVGGMRDIRESRAEGRTRFDIPGVVLVVAGLVALVYGLGEAATKGWGSGTVVACLVAGTVLLVAFVAVEARVAAPLLPLRVLLSRARGGAYAAVGIAAIGMFALFLFLTYYMQDVKGYSAIVTGVAFLPMTAAIMVSAVVLGGRLVPKVAPRLLIVPGMLLAAVGLGLMMTVKADTSYVLGVLPVQILVGLGLGFVMAPAMNYATHGVRPEDSGVASATVNTSQQVLASVGTALANTVASSATTSYLKSHRPSPTLADDAVVHGFAQASGVAALILVVGAVVVGVLMNTPKPDAAAFAGEQPMTVHI</sequence>
<feature type="transmembrane region" description="Helical" evidence="7">
    <location>
        <begin position="108"/>
        <end position="127"/>
    </location>
</feature>
<dbReference type="InterPro" id="IPR004638">
    <property type="entry name" value="EmrB-like"/>
</dbReference>
<dbReference type="Pfam" id="PF07690">
    <property type="entry name" value="MFS_1"/>
    <property type="match status" value="1"/>
</dbReference>
<dbReference type="InterPro" id="IPR020846">
    <property type="entry name" value="MFS_dom"/>
</dbReference>
<dbReference type="Gene3D" id="1.20.1250.20">
    <property type="entry name" value="MFS general substrate transporter like domains"/>
    <property type="match status" value="1"/>
</dbReference>
<feature type="transmembrane region" description="Helical" evidence="7">
    <location>
        <begin position="362"/>
        <end position="381"/>
    </location>
</feature>
<dbReference type="EMBL" id="BAAAQN010000087">
    <property type="protein sequence ID" value="GAA2062470.1"/>
    <property type="molecule type" value="Genomic_DNA"/>
</dbReference>
<dbReference type="PRINTS" id="PR01036">
    <property type="entry name" value="TCRTETB"/>
</dbReference>
<feature type="domain" description="Major facilitator superfamily (MFS) profile" evidence="8">
    <location>
        <begin position="42"/>
        <end position="500"/>
    </location>
</feature>
<proteinExistence type="predicted"/>
<dbReference type="InterPro" id="IPR011701">
    <property type="entry name" value="MFS"/>
</dbReference>
<dbReference type="CDD" id="cd17321">
    <property type="entry name" value="MFS_MMR_MDR_like"/>
    <property type="match status" value="1"/>
</dbReference>
<protein>
    <submittedName>
        <fullName evidence="9">MFS transporter</fullName>
    </submittedName>
</protein>
<feature type="transmembrane region" description="Helical" evidence="7">
    <location>
        <begin position="167"/>
        <end position="188"/>
    </location>
</feature>
<keyword evidence="4 7" id="KW-0812">Transmembrane</keyword>
<evidence type="ECO:0000256" key="6">
    <source>
        <dbReference type="ARBA" id="ARBA00023136"/>
    </source>
</evidence>
<dbReference type="SUPFAM" id="SSF103473">
    <property type="entry name" value="MFS general substrate transporter"/>
    <property type="match status" value="1"/>
</dbReference>
<comment type="caution">
    <text evidence="9">The sequence shown here is derived from an EMBL/GenBank/DDBJ whole genome shotgun (WGS) entry which is preliminary data.</text>
</comment>
<feature type="transmembrane region" description="Helical" evidence="7">
    <location>
        <begin position="387"/>
        <end position="414"/>
    </location>
</feature>